<comment type="caution">
    <text evidence="1">The sequence shown here is derived from an EMBL/GenBank/DDBJ whole genome shotgun (WGS) entry which is preliminary data.</text>
</comment>
<evidence type="ECO:0008006" key="3">
    <source>
        <dbReference type="Google" id="ProtNLM"/>
    </source>
</evidence>
<name>A0A1X2GHQ1_9FUNG</name>
<dbReference type="EMBL" id="MCGT01000014">
    <property type="protein sequence ID" value="ORX54017.1"/>
    <property type="molecule type" value="Genomic_DNA"/>
</dbReference>
<dbReference type="OrthoDB" id="2218269at2759"/>
<dbReference type="AlphaFoldDB" id="A0A1X2GHQ1"/>
<protein>
    <recommendedName>
        <fullName evidence="3">Actin-like ATPase domain-containing protein</fullName>
    </recommendedName>
</protein>
<evidence type="ECO:0000313" key="1">
    <source>
        <dbReference type="EMBL" id="ORX54017.1"/>
    </source>
</evidence>
<accession>A0A1X2GHQ1</accession>
<reference evidence="1 2" key="1">
    <citation type="submission" date="2016-07" db="EMBL/GenBank/DDBJ databases">
        <title>Pervasive Adenine N6-methylation of Active Genes in Fungi.</title>
        <authorList>
            <consortium name="DOE Joint Genome Institute"/>
            <person name="Mondo S.J."/>
            <person name="Dannebaum R.O."/>
            <person name="Kuo R.C."/>
            <person name="Labutti K."/>
            <person name="Haridas S."/>
            <person name="Kuo A."/>
            <person name="Salamov A."/>
            <person name="Ahrendt S.R."/>
            <person name="Lipzen A."/>
            <person name="Sullivan W."/>
            <person name="Andreopoulos W.B."/>
            <person name="Clum A."/>
            <person name="Lindquist E."/>
            <person name="Daum C."/>
            <person name="Ramamoorthy G.K."/>
            <person name="Gryganskyi A."/>
            <person name="Culley D."/>
            <person name="Magnuson J.K."/>
            <person name="James T.Y."/>
            <person name="O'Malley M.A."/>
            <person name="Stajich J.E."/>
            <person name="Spatafora J.W."/>
            <person name="Visel A."/>
            <person name="Grigoriev I.V."/>
        </authorList>
    </citation>
    <scope>NUCLEOTIDE SEQUENCE [LARGE SCALE GENOMIC DNA]</scope>
    <source>
        <strain evidence="1 2">NRRL 3301</strain>
    </source>
</reference>
<gene>
    <name evidence="1" type="ORF">DM01DRAFT_1374171</name>
</gene>
<proteinExistence type="predicted"/>
<dbReference type="Proteomes" id="UP000242146">
    <property type="component" value="Unassembled WGS sequence"/>
</dbReference>
<sequence length="124" mass="13846">MNPSKDSSGREYAYVIGIDFATTFSGCCFGFIENETVDGCIKTSPPGHDNAKGLADKPNFRDHLLEKFKLYLDEESAATMPPLPNDLMPAPVIANYFRSIHTYICETMDRGFAKNYDQSQYATV</sequence>
<organism evidence="1 2">
    <name type="scientific">Hesseltinella vesiculosa</name>
    <dbReference type="NCBI Taxonomy" id="101127"/>
    <lineage>
        <taxon>Eukaryota</taxon>
        <taxon>Fungi</taxon>
        <taxon>Fungi incertae sedis</taxon>
        <taxon>Mucoromycota</taxon>
        <taxon>Mucoromycotina</taxon>
        <taxon>Mucoromycetes</taxon>
        <taxon>Mucorales</taxon>
        <taxon>Cunninghamellaceae</taxon>
        <taxon>Hesseltinella</taxon>
    </lineage>
</organism>
<dbReference type="STRING" id="101127.A0A1X2GHQ1"/>
<evidence type="ECO:0000313" key="2">
    <source>
        <dbReference type="Proteomes" id="UP000242146"/>
    </source>
</evidence>
<keyword evidence="2" id="KW-1185">Reference proteome</keyword>